<dbReference type="InterPro" id="IPR004307">
    <property type="entry name" value="TspO_MBR"/>
</dbReference>
<reference evidence="7 8" key="1">
    <citation type="submission" date="2018-07" db="EMBL/GenBank/DDBJ databases">
        <title>Marsedoiliclastica nanhaica gen. nov. sp. nov., a novel marine hydrocarbonoclastic bacterium isolated from an in-situ enriched hydrocarbon-degrading consortium in deep-sea sediment.</title>
        <authorList>
            <person name="Dong C."/>
            <person name="Ma T."/>
            <person name="Liu R."/>
            <person name="Shao Z."/>
        </authorList>
    </citation>
    <scope>NUCLEOTIDE SEQUENCE [LARGE SCALE GENOMIC DNA]</scope>
    <source>
        <strain evidence="8">soil36-7</strain>
    </source>
</reference>
<organism evidence="7 8">
    <name type="scientific">Hydrocarboniclastica marina</name>
    <dbReference type="NCBI Taxonomy" id="2259620"/>
    <lineage>
        <taxon>Bacteria</taxon>
        <taxon>Pseudomonadati</taxon>
        <taxon>Pseudomonadota</taxon>
        <taxon>Gammaproteobacteria</taxon>
        <taxon>Alteromonadales</taxon>
        <taxon>Alteromonadaceae</taxon>
        <taxon>Hydrocarboniclastica</taxon>
    </lineage>
</organism>
<dbReference type="KEGG" id="hmi:soil367_17935"/>
<dbReference type="CDD" id="cd15904">
    <property type="entry name" value="TSPO_MBR"/>
    <property type="match status" value="1"/>
</dbReference>
<dbReference type="EMBL" id="CP031093">
    <property type="protein sequence ID" value="QCF27652.1"/>
    <property type="molecule type" value="Genomic_DNA"/>
</dbReference>
<keyword evidence="3 6" id="KW-0812">Transmembrane</keyword>
<evidence type="ECO:0000256" key="1">
    <source>
        <dbReference type="ARBA" id="ARBA00004141"/>
    </source>
</evidence>
<dbReference type="RefSeq" id="WP_136550363.1">
    <property type="nucleotide sequence ID" value="NZ_CP031093.1"/>
</dbReference>
<dbReference type="GO" id="GO:0033013">
    <property type="term" value="P:tetrapyrrole metabolic process"/>
    <property type="evidence" value="ECO:0007669"/>
    <property type="project" value="UniProtKB-ARBA"/>
</dbReference>
<dbReference type="AlphaFoldDB" id="A0A4P7XMB6"/>
<accession>A0A4P7XMB6</accession>
<evidence type="ECO:0000256" key="4">
    <source>
        <dbReference type="ARBA" id="ARBA00022989"/>
    </source>
</evidence>
<dbReference type="Proteomes" id="UP000298049">
    <property type="component" value="Chromosome"/>
</dbReference>
<protein>
    <submittedName>
        <fullName evidence="7">Tryptophan-rich sensory protein</fullName>
    </submittedName>
</protein>
<evidence type="ECO:0000256" key="3">
    <source>
        <dbReference type="ARBA" id="ARBA00022692"/>
    </source>
</evidence>
<dbReference type="PANTHER" id="PTHR10057:SF0">
    <property type="entry name" value="TRANSLOCATOR PROTEIN"/>
    <property type="match status" value="1"/>
</dbReference>
<feature type="transmembrane region" description="Helical" evidence="6">
    <location>
        <begin position="12"/>
        <end position="38"/>
    </location>
</feature>
<evidence type="ECO:0000313" key="7">
    <source>
        <dbReference type="EMBL" id="QCF27652.1"/>
    </source>
</evidence>
<feature type="transmembrane region" description="Helical" evidence="6">
    <location>
        <begin position="79"/>
        <end position="99"/>
    </location>
</feature>
<comment type="similarity">
    <text evidence="2">Belongs to the TspO/BZRP family.</text>
</comment>
<gene>
    <name evidence="7" type="ORF">soil367_17935</name>
</gene>
<evidence type="ECO:0000256" key="2">
    <source>
        <dbReference type="ARBA" id="ARBA00007524"/>
    </source>
</evidence>
<dbReference type="PIRSF" id="PIRSF005859">
    <property type="entry name" value="PBR"/>
    <property type="match status" value="1"/>
</dbReference>
<keyword evidence="4 6" id="KW-1133">Transmembrane helix</keyword>
<keyword evidence="5 6" id="KW-0472">Membrane</keyword>
<proteinExistence type="inferred from homology"/>
<name>A0A4P7XMB6_9ALTE</name>
<dbReference type="PANTHER" id="PTHR10057">
    <property type="entry name" value="PERIPHERAL-TYPE BENZODIAZEPINE RECEPTOR"/>
    <property type="match status" value="1"/>
</dbReference>
<comment type="subcellular location">
    <subcellularLocation>
        <location evidence="1">Membrane</location>
        <topology evidence="1">Multi-pass membrane protein</topology>
    </subcellularLocation>
</comment>
<feature type="transmembrane region" description="Helical" evidence="6">
    <location>
        <begin position="105"/>
        <end position="126"/>
    </location>
</feature>
<dbReference type="GO" id="GO:0016020">
    <property type="term" value="C:membrane"/>
    <property type="evidence" value="ECO:0007669"/>
    <property type="project" value="UniProtKB-SubCell"/>
</dbReference>
<evidence type="ECO:0000256" key="5">
    <source>
        <dbReference type="ARBA" id="ARBA00023136"/>
    </source>
</evidence>
<keyword evidence="8" id="KW-1185">Reference proteome</keyword>
<dbReference type="FunFam" id="1.20.1260.100:FF:000001">
    <property type="entry name" value="translocator protein 2"/>
    <property type="match status" value="1"/>
</dbReference>
<evidence type="ECO:0000256" key="6">
    <source>
        <dbReference type="SAM" id="Phobius"/>
    </source>
</evidence>
<dbReference type="InterPro" id="IPR038330">
    <property type="entry name" value="TspO/MBR-related_sf"/>
</dbReference>
<feature type="transmembrane region" description="Helical" evidence="6">
    <location>
        <begin position="50"/>
        <end position="72"/>
    </location>
</feature>
<evidence type="ECO:0000313" key="8">
    <source>
        <dbReference type="Proteomes" id="UP000298049"/>
    </source>
</evidence>
<dbReference type="OrthoDB" id="9795496at2"/>
<dbReference type="Pfam" id="PF03073">
    <property type="entry name" value="TspO_MBR"/>
    <property type="match status" value="1"/>
</dbReference>
<sequence>MDQRQKKTQLIGFGLWLLVTFIAAAIGSIASITAASFYGSLVQPDWAPPAGVFGPVWTALFAMMGVAAWLAWRKAGFGLGLNLYLVQLGVNALWSWLFFGWHLGGWALLDLLALWALIVATLIAFWRVSPFAGALLLPYLAWVTFAGFLNYTVWQLNPQVLG</sequence>
<feature type="transmembrane region" description="Helical" evidence="6">
    <location>
        <begin position="133"/>
        <end position="154"/>
    </location>
</feature>
<dbReference type="Gene3D" id="1.20.1260.100">
    <property type="entry name" value="TspO/MBR protein"/>
    <property type="match status" value="1"/>
</dbReference>